<feature type="signal peptide" evidence="1">
    <location>
        <begin position="1"/>
        <end position="22"/>
    </location>
</feature>
<keyword evidence="3" id="KW-1185">Reference proteome</keyword>
<evidence type="ECO:0000256" key="1">
    <source>
        <dbReference type="SAM" id="SignalP"/>
    </source>
</evidence>
<accession>F2I9E1</accession>
<keyword evidence="1" id="KW-0732">Signal</keyword>
<evidence type="ECO:0000313" key="2">
    <source>
        <dbReference type="EMBL" id="AEA44098.1"/>
    </source>
</evidence>
<reference evidence="2 3" key="1">
    <citation type="journal article" date="2011" name="Stand. Genomic Sci.">
        <title>Complete genome sequence of the gliding freshwater bacterium Fluviicola taffensis type strain (RW262).</title>
        <authorList>
            <person name="Woyke T."/>
            <person name="Chertkov O."/>
            <person name="Lapidus A."/>
            <person name="Nolan M."/>
            <person name="Lucas S."/>
            <person name="Del Rio T.G."/>
            <person name="Tice H."/>
            <person name="Cheng J.F."/>
            <person name="Tapia R."/>
            <person name="Han C."/>
            <person name="Goodwin L."/>
            <person name="Pitluck S."/>
            <person name="Liolios K."/>
            <person name="Pagani I."/>
            <person name="Ivanova N."/>
            <person name="Huntemann M."/>
            <person name="Mavromatis K."/>
            <person name="Mikhailova N."/>
            <person name="Pati A."/>
            <person name="Chen A."/>
            <person name="Palaniappan K."/>
            <person name="Land M."/>
            <person name="Hauser L."/>
            <person name="Brambilla E.M."/>
            <person name="Rohde M."/>
            <person name="Mwirichia R."/>
            <person name="Sikorski J."/>
            <person name="Tindall B.J."/>
            <person name="Goker M."/>
            <person name="Bristow J."/>
            <person name="Eisen J.A."/>
            <person name="Markowitz V."/>
            <person name="Hugenholtz P."/>
            <person name="Klenk H.P."/>
            <person name="Kyrpides N.C."/>
        </authorList>
    </citation>
    <scope>NUCLEOTIDE SEQUENCE [LARGE SCALE GENOMIC DNA]</scope>
    <source>
        <strain evidence="3">DSM 16823 / RW262 / RW262</strain>
    </source>
</reference>
<dbReference type="KEGG" id="fte:Fluta_2112"/>
<dbReference type="HOGENOM" id="CLU_975741_0_0_10"/>
<reference evidence="3" key="2">
    <citation type="submission" date="2011-02" db="EMBL/GenBank/DDBJ databases">
        <title>The complete genome of Fluviicola taffensis DSM 16823.</title>
        <authorList>
            <consortium name="US DOE Joint Genome Institute (JGI-PGF)"/>
            <person name="Lucas S."/>
            <person name="Copeland A."/>
            <person name="Lapidus A."/>
            <person name="Bruce D."/>
            <person name="Goodwin L."/>
            <person name="Pitluck S."/>
            <person name="Kyrpides N."/>
            <person name="Mavromatis K."/>
            <person name="Ivanova N."/>
            <person name="Mikhailova N."/>
            <person name="Pagani I."/>
            <person name="Chertkov O."/>
            <person name="Detter J.C."/>
            <person name="Han C."/>
            <person name="Tapia R."/>
            <person name="Land M."/>
            <person name="Hauser L."/>
            <person name="Markowitz V."/>
            <person name="Cheng J.-F."/>
            <person name="Hugenholtz P."/>
            <person name="Woyke T."/>
            <person name="Wu D."/>
            <person name="Tindall B."/>
            <person name="Pomrenke H.G."/>
            <person name="Brambilla E."/>
            <person name="Klenk H.-P."/>
            <person name="Eisen J.A."/>
        </authorList>
    </citation>
    <scope>NUCLEOTIDE SEQUENCE [LARGE SCALE GENOMIC DNA]</scope>
    <source>
        <strain evidence="3">DSM 16823 / RW262 / RW262</strain>
    </source>
</reference>
<sequence precursor="true">MLREKLVAIALTTLVFCSTVFAQGEEEKLLSFCQNFDSFELENGLNCLKPNSTKRITYHWDSKLERELVKGFFEQIIEFNIERNQEWNTGKPTIRKYEISLLKKKDGKIAYYKIIRFEEMEDDESVECTRTISQIFLKEESNNELKVLKASFQKTYHTPLDFNALFEAGIVYGTHCGFGGSEPEYRQKMNELVRSKNKDGLINWLKSPVAEIQLYAIDGILTLKESGIKFNRCIFKMIDAVSKKKGFAHSCGGCEYSNESISSLIESIKKHHTSQIKSINQVENE</sequence>
<feature type="chain" id="PRO_5003279626" description="Secreted protein" evidence="1">
    <location>
        <begin position="23"/>
        <end position="285"/>
    </location>
</feature>
<dbReference type="Proteomes" id="UP000007463">
    <property type="component" value="Chromosome"/>
</dbReference>
<dbReference type="EMBL" id="CP002542">
    <property type="protein sequence ID" value="AEA44098.1"/>
    <property type="molecule type" value="Genomic_DNA"/>
</dbReference>
<dbReference type="AlphaFoldDB" id="F2I9E1"/>
<evidence type="ECO:0000313" key="3">
    <source>
        <dbReference type="Proteomes" id="UP000007463"/>
    </source>
</evidence>
<dbReference type="STRING" id="755732.Fluta_2112"/>
<protein>
    <recommendedName>
        <fullName evidence="4">Secreted protein</fullName>
    </recommendedName>
</protein>
<organism evidence="2 3">
    <name type="scientific">Fluviicola taffensis (strain DSM 16823 / NCIMB 13979 / RW262)</name>
    <dbReference type="NCBI Taxonomy" id="755732"/>
    <lineage>
        <taxon>Bacteria</taxon>
        <taxon>Pseudomonadati</taxon>
        <taxon>Bacteroidota</taxon>
        <taxon>Flavobacteriia</taxon>
        <taxon>Flavobacteriales</taxon>
        <taxon>Crocinitomicaceae</taxon>
        <taxon>Fluviicola</taxon>
    </lineage>
</organism>
<dbReference type="RefSeq" id="WP_013686868.1">
    <property type="nucleotide sequence ID" value="NC_015321.1"/>
</dbReference>
<gene>
    <name evidence="2" type="ordered locus">Fluta_2112</name>
</gene>
<evidence type="ECO:0008006" key="4">
    <source>
        <dbReference type="Google" id="ProtNLM"/>
    </source>
</evidence>
<name>F2I9E1_FLUTR</name>
<proteinExistence type="predicted"/>
<dbReference type="OrthoDB" id="1347235at2"/>
<dbReference type="eggNOG" id="ENOG50331VZ">
    <property type="taxonomic scope" value="Bacteria"/>
</dbReference>